<keyword evidence="4" id="KW-1185">Reference proteome</keyword>
<organism evidence="3 4">
    <name type="scientific">Actinocorallia longicatena</name>
    <dbReference type="NCBI Taxonomy" id="111803"/>
    <lineage>
        <taxon>Bacteria</taxon>
        <taxon>Bacillati</taxon>
        <taxon>Actinomycetota</taxon>
        <taxon>Actinomycetes</taxon>
        <taxon>Streptosporangiales</taxon>
        <taxon>Thermomonosporaceae</taxon>
        <taxon>Actinocorallia</taxon>
    </lineage>
</organism>
<dbReference type="Pfam" id="PF19319">
    <property type="entry name" value="DUF5919"/>
    <property type="match status" value="1"/>
</dbReference>
<evidence type="ECO:0000313" key="3">
    <source>
        <dbReference type="EMBL" id="GAA3216221.1"/>
    </source>
</evidence>
<keyword evidence="1" id="KW-1133">Transmembrane helix</keyword>
<evidence type="ECO:0000313" key="4">
    <source>
        <dbReference type="Proteomes" id="UP001501237"/>
    </source>
</evidence>
<feature type="transmembrane region" description="Helical" evidence="1">
    <location>
        <begin position="56"/>
        <end position="74"/>
    </location>
</feature>
<keyword evidence="1" id="KW-0812">Transmembrane</keyword>
<accession>A0ABP6QCK1</accession>
<reference evidence="4" key="1">
    <citation type="journal article" date="2019" name="Int. J. Syst. Evol. Microbiol.">
        <title>The Global Catalogue of Microorganisms (GCM) 10K type strain sequencing project: providing services to taxonomists for standard genome sequencing and annotation.</title>
        <authorList>
            <consortium name="The Broad Institute Genomics Platform"/>
            <consortium name="The Broad Institute Genome Sequencing Center for Infectious Disease"/>
            <person name="Wu L."/>
            <person name="Ma J."/>
        </authorList>
    </citation>
    <scope>NUCLEOTIDE SEQUENCE [LARGE SCALE GENOMIC DNA]</scope>
    <source>
        <strain evidence="4">JCM 9377</strain>
    </source>
</reference>
<evidence type="ECO:0000259" key="2">
    <source>
        <dbReference type="Pfam" id="PF19319"/>
    </source>
</evidence>
<feature type="domain" description="DUF5919" evidence="2">
    <location>
        <begin position="121"/>
        <end position="215"/>
    </location>
</feature>
<proteinExistence type="predicted"/>
<dbReference type="Proteomes" id="UP001501237">
    <property type="component" value="Unassembled WGS sequence"/>
</dbReference>
<dbReference type="EMBL" id="BAAAUV010000008">
    <property type="protein sequence ID" value="GAA3216221.1"/>
    <property type="molecule type" value="Genomic_DNA"/>
</dbReference>
<sequence>MPGAYPAVMSDGWMRSAARRVLRHRRRQLVTVVVLGLSSVAMLVGAHEAGGYWRDLMLNIGASLVLVVASYAIFDSVFEELRAGRVVEHDSLDRNLCLRRFGEAHSTLAIMETWTGLLEDPFAARFLDILREALVRGVEVRILLLSPGSIAAEERTRELGGERRGPGAVDVAREIESNLLQLHRFARERLPEQFRDRFEVRVTPNMPSVQLYRWDQKALISFFPLNERAYDSSQLEVFLNTPVGRFVEEDFETKWEAADTADLAAYMRLELTVAIPGEDPEEVSCEFVTINGDHYISVAGLGYFLDRFDDVRLSPPAGERLWRLSVVARDHFEEVELKFTRKYGTGRDTFLRLIQD</sequence>
<evidence type="ECO:0000256" key="1">
    <source>
        <dbReference type="SAM" id="Phobius"/>
    </source>
</evidence>
<gene>
    <name evidence="3" type="ORF">GCM10010468_38130</name>
</gene>
<name>A0ABP6QCK1_9ACTN</name>
<keyword evidence="1" id="KW-0472">Membrane</keyword>
<comment type="caution">
    <text evidence="3">The sequence shown here is derived from an EMBL/GenBank/DDBJ whole genome shotgun (WGS) entry which is preliminary data.</text>
</comment>
<dbReference type="InterPro" id="IPR045697">
    <property type="entry name" value="DUF5919"/>
</dbReference>
<protein>
    <recommendedName>
        <fullName evidence="2">DUF5919 domain-containing protein</fullName>
    </recommendedName>
</protein>